<dbReference type="PANTHER" id="PTHR13504:SF33">
    <property type="entry name" value="FIC FAMILY PROTEIN"/>
    <property type="match status" value="1"/>
</dbReference>
<organism evidence="4 5">
    <name type="scientific">Candidatus Termititenax persephonae</name>
    <dbReference type="NCBI Taxonomy" id="2218525"/>
    <lineage>
        <taxon>Bacteria</taxon>
        <taxon>Bacillati</taxon>
        <taxon>Candidatus Margulisiibacteriota</taxon>
        <taxon>Candidatus Termititenacia</taxon>
        <taxon>Candidatus Termititenacales</taxon>
        <taxon>Candidatus Termititenacaceae</taxon>
        <taxon>Candidatus Termititenax</taxon>
    </lineage>
</organism>
<dbReference type="InterPro" id="IPR025230">
    <property type="entry name" value="DUF4172"/>
</dbReference>
<dbReference type="InterPro" id="IPR036388">
    <property type="entry name" value="WH-like_DNA-bd_sf"/>
</dbReference>
<dbReference type="SUPFAM" id="SSF46785">
    <property type="entry name" value="Winged helix' DNA-binding domain"/>
    <property type="match status" value="1"/>
</dbReference>
<dbReference type="CDD" id="cd00090">
    <property type="entry name" value="HTH_ARSR"/>
    <property type="match status" value="1"/>
</dbReference>
<dbReference type="GO" id="GO:0005524">
    <property type="term" value="F:ATP binding"/>
    <property type="evidence" value="ECO:0007669"/>
    <property type="project" value="UniProtKB-KW"/>
</dbReference>
<evidence type="ECO:0000256" key="1">
    <source>
        <dbReference type="PIRSR" id="PIRSR640198-1"/>
    </source>
</evidence>
<dbReference type="InterPro" id="IPR040198">
    <property type="entry name" value="Fido_containing"/>
</dbReference>
<dbReference type="PROSITE" id="PS51459">
    <property type="entry name" value="FIDO"/>
    <property type="match status" value="1"/>
</dbReference>
<dbReference type="Proteomes" id="UP000275925">
    <property type="component" value="Unassembled WGS sequence"/>
</dbReference>
<dbReference type="Gene3D" id="1.10.3290.10">
    <property type="entry name" value="Fido-like domain"/>
    <property type="match status" value="1"/>
</dbReference>
<sequence length="363" mass="41212">MAKYIYEWPNWTDFVWDGKLILECLTKTAALQGRLLGKMQQFGFGLQQEAMLNALAEEITKSSEIEGEILNSEQVRSSLARQLNLDFPGQTATSRHIDGLVSILLDATRNYHQRLDCPRLFGWHAALFPLGYSGMRKIKVAGFRQDGMQIVSTKGCRDIVYYEAPEPRLVPSLMRDFLRWLNNKNNENNLLKAAISHLWFVIIHPFEDGNGRIARTIGDMLLARAENTNLRFYSLSAQIQKEKKDYYRILEKTTIGTRDITAWLIWFFACLGRAIEDSASLTAIVLRKAAFWQKNAAAISDEKQRKIINLLFDGFQGNLTSGKVEKICKISQDTATRLLQNLTAKGFLKVVGAGRGTHYILAQ</sequence>
<feature type="active site" evidence="1">
    <location>
        <position position="204"/>
    </location>
</feature>
<evidence type="ECO:0000313" key="4">
    <source>
        <dbReference type="EMBL" id="GBR75555.1"/>
    </source>
</evidence>
<evidence type="ECO:0000259" key="3">
    <source>
        <dbReference type="PROSITE" id="PS51459"/>
    </source>
</evidence>
<dbReference type="PANTHER" id="PTHR13504">
    <property type="entry name" value="FIDO DOMAIN-CONTAINING PROTEIN DDB_G0283145"/>
    <property type="match status" value="1"/>
</dbReference>
<name>A0A388TET1_9BACT</name>
<dbReference type="SUPFAM" id="SSF140931">
    <property type="entry name" value="Fic-like"/>
    <property type="match status" value="1"/>
</dbReference>
<dbReference type="Pfam" id="PF02661">
    <property type="entry name" value="Fic"/>
    <property type="match status" value="1"/>
</dbReference>
<keyword evidence="2" id="KW-0067">ATP-binding</keyword>
<protein>
    <submittedName>
        <fullName evidence="4">Cell filamentation protein Fic</fullName>
    </submittedName>
</protein>
<dbReference type="AlphaFoldDB" id="A0A388TET1"/>
<dbReference type="Pfam" id="PF13776">
    <property type="entry name" value="DUF4172"/>
    <property type="match status" value="1"/>
</dbReference>
<reference evidence="4 5" key="1">
    <citation type="journal article" date="2019" name="ISME J.">
        <title>Genome analyses of uncultured TG2/ZB3 bacteria in 'Margulisbacteria' specifically attached to ectosymbiotic spirochetes of protists in the termite gut.</title>
        <authorList>
            <person name="Utami Y.D."/>
            <person name="Kuwahara H."/>
            <person name="Igai K."/>
            <person name="Murakami T."/>
            <person name="Sugaya K."/>
            <person name="Morikawa T."/>
            <person name="Nagura Y."/>
            <person name="Yuki M."/>
            <person name="Deevong P."/>
            <person name="Inoue T."/>
            <person name="Kihara K."/>
            <person name="Lo N."/>
            <person name="Yamada A."/>
            <person name="Ohkuma M."/>
            <person name="Hongoh Y."/>
        </authorList>
    </citation>
    <scope>NUCLEOTIDE SEQUENCE [LARGE SCALE GENOMIC DNA]</scope>
    <source>
        <strain evidence="4">NkOx7-02</strain>
    </source>
</reference>
<keyword evidence="2" id="KW-0547">Nucleotide-binding</keyword>
<dbReference type="InterPro" id="IPR011991">
    <property type="entry name" value="ArsR-like_HTH"/>
</dbReference>
<feature type="binding site" evidence="2">
    <location>
        <begin position="246"/>
        <end position="247"/>
    </location>
    <ligand>
        <name>ATP</name>
        <dbReference type="ChEBI" id="CHEBI:30616"/>
    </ligand>
</feature>
<dbReference type="Gene3D" id="1.10.10.10">
    <property type="entry name" value="Winged helix-like DNA-binding domain superfamily/Winged helix DNA-binding domain"/>
    <property type="match status" value="1"/>
</dbReference>
<dbReference type="InterPro" id="IPR003812">
    <property type="entry name" value="Fido"/>
</dbReference>
<proteinExistence type="predicted"/>
<gene>
    <name evidence="4" type="primary">fic</name>
    <name evidence="4" type="ORF">NO2_0218</name>
</gene>
<feature type="binding site" evidence="2">
    <location>
        <begin position="208"/>
        <end position="215"/>
    </location>
    <ligand>
        <name>ATP</name>
        <dbReference type="ChEBI" id="CHEBI:30616"/>
    </ligand>
</feature>
<comment type="caution">
    <text evidence="4">The sequence shown here is derived from an EMBL/GenBank/DDBJ whole genome shotgun (WGS) entry which is preliminary data.</text>
</comment>
<dbReference type="InterPro" id="IPR036597">
    <property type="entry name" value="Fido-like_dom_sf"/>
</dbReference>
<feature type="domain" description="Fido" evidence="3">
    <location>
        <begin position="115"/>
        <end position="269"/>
    </location>
</feature>
<keyword evidence="5" id="KW-1185">Reference proteome</keyword>
<dbReference type="InterPro" id="IPR036390">
    <property type="entry name" value="WH_DNA-bd_sf"/>
</dbReference>
<accession>A0A388TET1</accession>
<evidence type="ECO:0000313" key="5">
    <source>
        <dbReference type="Proteomes" id="UP000275925"/>
    </source>
</evidence>
<evidence type="ECO:0000256" key="2">
    <source>
        <dbReference type="PIRSR" id="PIRSR640198-2"/>
    </source>
</evidence>
<dbReference type="EMBL" id="BGZO01000004">
    <property type="protein sequence ID" value="GBR75555.1"/>
    <property type="molecule type" value="Genomic_DNA"/>
</dbReference>